<proteinExistence type="predicted"/>
<comment type="caution">
    <text evidence="2">The sequence shown here is derived from an EMBL/GenBank/DDBJ whole genome shotgun (WGS) entry which is preliminary data.</text>
</comment>
<dbReference type="Proteomes" id="UP000070376">
    <property type="component" value="Unassembled WGS sequence"/>
</dbReference>
<dbReference type="EMBL" id="LRPN01000190">
    <property type="protein sequence ID" value="KWZ76663.1"/>
    <property type="molecule type" value="Genomic_DNA"/>
</dbReference>
<dbReference type="AlphaFoldDB" id="A0A133KAS1"/>
<evidence type="ECO:0000313" key="2">
    <source>
        <dbReference type="EMBL" id="KWZ76663.1"/>
    </source>
</evidence>
<name>A0A133KAS1_HEYCO</name>
<protein>
    <submittedName>
        <fullName evidence="2">Uncharacterized protein</fullName>
    </submittedName>
</protein>
<gene>
    <name evidence="2" type="ORF">HMPREF3213_03715</name>
</gene>
<accession>A0A133KAS1</accession>
<organism evidence="2 3">
    <name type="scientific">Heyndrickxia coagulans</name>
    <name type="common">Weizmannia coagulans</name>
    <dbReference type="NCBI Taxonomy" id="1398"/>
    <lineage>
        <taxon>Bacteria</taxon>
        <taxon>Bacillati</taxon>
        <taxon>Bacillota</taxon>
        <taxon>Bacilli</taxon>
        <taxon>Bacillales</taxon>
        <taxon>Bacillaceae</taxon>
        <taxon>Heyndrickxia</taxon>
    </lineage>
</organism>
<sequence length="57" mass="6361">MERVEKENGRVEPTLATGLDDQEELDQKATPEEIAKGEYTKVVRLSLDEADPSKGED</sequence>
<evidence type="ECO:0000313" key="3">
    <source>
        <dbReference type="Proteomes" id="UP000070376"/>
    </source>
</evidence>
<feature type="region of interest" description="Disordered" evidence="1">
    <location>
        <begin position="1"/>
        <end position="34"/>
    </location>
</feature>
<feature type="compositionally biased region" description="Basic and acidic residues" evidence="1">
    <location>
        <begin position="1"/>
        <end position="10"/>
    </location>
</feature>
<feature type="compositionally biased region" description="Basic and acidic residues" evidence="1">
    <location>
        <begin position="25"/>
        <end position="34"/>
    </location>
</feature>
<evidence type="ECO:0000256" key="1">
    <source>
        <dbReference type="SAM" id="MobiDB-lite"/>
    </source>
</evidence>
<dbReference type="PATRIC" id="fig|1398.22.peg.3719"/>
<reference evidence="3" key="1">
    <citation type="submission" date="2016-01" db="EMBL/GenBank/DDBJ databases">
        <authorList>
            <person name="Mitreva M."/>
            <person name="Pepin K.H."/>
            <person name="Mihindukulasuriya K.A."/>
            <person name="Fulton R."/>
            <person name="Fronick C."/>
            <person name="O'Laughlin M."/>
            <person name="Miner T."/>
            <person name="Herter B."/>
            <person name="Rosa B.A."/>
            <person name="Cordes M."/>
            <person name="Tomlinson C."/>
            <person name="Wollam A."/>
            <person name="Palsikar V.B."/>
            <person name="Mardis E.R."/>
            <person name="Wilson R.K."/>
        </authorList>
    </citation>
    <scope>NUCLEOTIDE SEQUENCE [LARGE SCALE GENOMIC DNA]</scope>
    <source>
        <strain evidence="3">GED7749B</strain>
    </source>
</reference>